<reference evidence="2" key="1">
    <citation type="submission" date="2018-01" db="EMBL/GenBank/DDBJ databases">
        <title>An insight into the sialome of Amazonian anophelines.</title>
        <authorList>
            <person name="Ribeiro J.M."/>
            <person name="Scarpassa V."/>
            <person name="Calvo E."/>
        </authorList>
    </citation>
    <scope>NUCLEOTIDE SEQUENCE</scope>
    <source>
        <tissue evidence="2">Salivary glands</tissue>
    </source>
</reference>
<accession>A0A2M4C7M0</accession>
<sequence>MGTRCVCWCVGGAMVAAATTSRLRIVFSESPCDNCQSVRLAPPGSPGSPMNRDFEECSSFTYPPSTTPPPLTNWSARCAVFTLFTHVIRRSSPVCSFAIYQAHTLTPQRSVYDS</sequence>
<evidence type="ECO:0000256" key="1">
    <source>
        <dbReference type="SAM" id="SignalP"/>
    </source>
</evidence>
<dbReference type="EMBL" id="GGFJ01012186">
    <property type="protein sequence ID" value="MBW61327.1"/>
    <property type="molecule type" value="Transcribed_RNA"/>
</dbReference>
<organism evidence="2">
    <name type="scientific">Anopheles marajoara</name>
    <dbReference type="NCBI Taxonomy" id="58244"/>
    <lineage>
        <taxon>Eukaryota</taxon>
        <taxon>Metazoa</taxon>
        <taxon>Ecdysozoa</taxon>
        <taxon>Arthropoda</taxon>
        <taxon>Hexapoda</taxon>
        <taxon>Insecta</taxon>
        <taxon>Pterygota</taxon>
        <taxon>Neoptera</taxon>
        <taxon>Endopterygota</taxon>
        <taxon>Diptera</taxon>
        <taxon>Nematocera</taxon>
        <taxon>Culicoidea</taxon>
        <taxon>Culicidae</taxon>
        <taxon>Anophelinae</taxon>
        <taxon>Anopheles</taxon>
    </lineage>
</organism>
<keyword evidence="1" id="KW-0732">Signal</keyword>
<name>A0A2M4C7M0_9DIPT</name>
<feature type="signal peptide" evidence="1">
    <location>
        <begin position="1"/>
        <end position="18"/>
    </location>
</feature>
<feature type="chain" id="PRO_5014663063" evidence="1">
    <location>
        <begin position="19"/>
        <end position="114"/>
    </location>
</feature>
<proteinExistence type="predicted"/>
<protein>
    <submittedName>
        <fullName evidence="2">Putative secreted protein</fullName>
    </submittedName>
</protein>
<evidence type="ECO:0000313" key="2">
    <source>
        <dbReference type="EMBL" id="MBW61327.1"/>
    </source>
</evidence>
<dbReference type="AlphaFoldDB" id="A0A2M4C7M0"/>